<dbReference type="InterPro" id="IPR026321">
    <property type="entry name" value="CC134"/>
</dbReference>
<dbReference type="Proteomes" id="UP000827092">
    <property type="component" value="Unassembled WGS sequence"/>
</dbReference>
<feature type="compositionally biased region" description="Basic residues" evidence="1">
    <location>
        <begin position="204"/>
        <end position="225"/>
    </location>
</feature>
<comment type="caution">
    <text evidence="2">The sequence shown here is derived from an EMBL/GenBank/DDBJ whole genome shotgun (WGS) entry which is preliminary data.</text>
</comment>
<evidence type="ECO:0000313" key="3">
    <source>
        <dbReference type="Proteomes" id="UP000827092"/>
    </source>
</evidence>
<proteinExistence type="predicted"/>
<feature type="compositionally biased region" description="Polar residues" evidence="1">
    <location>
        <begin position="187"/>
        <end position="200"/>
    </location>
</feature>
<dbReference type="EMBL" id="JAFNEN010000217">
    <property type="protein sequence ID" value="KAG8189349.1"/>
    <property type="molecule type" value="Genomic_DNA"/>
</dbReference>
<accession>A0AAV6UYR3</accession>
<keyword evidence="3" id="KW-1185">Reference proteome</keyword>
<organism evidence="2 3">
    <name type="scientific">Oedothorax gibbosus</name>
    <dbReference type="NCBI Taxonomy" id="931172"/>
    <lineage>
        <taxon>Eukaryota</taxon>
        <taxon>Metazoa</taxon>
        <taxon>Ecdysozoa</taxon>
        <taxon>Arthropoda</taxon>
        <taxon>Chelicerata</taxon>
        <taxon>Arachnida</taxon>
        <taxon>Araneae</taxon>
        <taxon>Araneomorphae</taxon>
        <taxon>Entelegynae</taxon>
        <taxon>Araneoidea</taxon>
        <taxon>Linyphiidae</taxon>
        <taxon>Erigoninae</taxon>
        <taxon>Oedothorax</taxon>
    </lineage>
</organism>
<feature type="region of interest" description="Disordered" evidence="1">
    <location>
        <begin position="187"/>
        <end position="225"/>
    </location>
</feature>
<protein>
    <recommendedName>
        <fullName evidence="4">Coiled-coil domain-containing protein 134</fullName>
    </recommendedName>
</protein>
<dbReference type="AlphaFoldDB" id="A0AAV6UYR3"/>
<evidence type="ECO:0000313" key="2">
    <source>
        <dbReference type="EMBL" id="KAG8189349.1"/>
    </source>
</evidence>
<reference evidence="2 3" key="1">
    <citation type="journal article" date="2022" name="Nat. Ecol. Evol.">
        <title>A masculinizing supergene underlies an exaggerated male reproductive morph in a spider.</title>
        <authorList>
            <person name="Hendrickx F."/>
            <person name="De Corte Z."/>
            <person name="Sonet G."/>
            <person name="Van Belleghem S.M."/>
            <person name="Kostlbacher S."/>
            <person name="Vangestel C."/>
        </authorList>
    </citation>
    <scope>NUCLEOTIDE SEQUENCE [LARGE SCALE GENOMIC DNA]</scope>
    <source>
        <strain evidence="2">W744_W776</strain>
    </source>
</reference>
<dbReference type="PANTHER" id="PTHR14735">
    <property type="entry name" value="COILED-COIL DOMAIN-CONTAINING PROTEIN 134"/>
    <property type="match status" value="1"/>
</dbReference>
<dbReference type="PANTHER" id="PTHR14735:SF1">
    <property type="entry name" value="COILED-COIL DOMAIN-CONTAINING PROTEIN 134"/>
    <property type="match status" value="1"/>
</dbReference>
<evidence type="ECO:0008006" key="4">
    <source>
        <dbReference type="Google" id="ProtNLM"/>
    </source>
</evidence>
<sequence>MIRYLYIIFYSILYICTISQVLSEDSKLYLNEKFTVLKIFQQAFLETRPAQIDAIQTILKNFKYEKQYEITNKAFKKIFEVISSGKVLVENSDYIPGSELPSNPNTTSAIAQIVHNTAMYGDFQLKLPDITDRIMKNHPDWLVLIKWAIGFSNATEIYDPKTLQMIDLLCQEMNLIERKENFINPYRNQNFKETNDNLSSPTTKPKKKTKKERGPRMTKPRRIEL</sequence>
<dbReference type="Pfam" id="PF15002">
    <property type="entry name" value="ERK-JNK_inhib"/>
    <property type="match status" value="1"/>
</dbReference>
<evidence type="ECO:0000256" key="1">
    <source>
        <dbReference type="SAM" id="MobiDB-lite"/>
    </source>
</evidence>
<gene>
    <name evidence="2" type="ORF">JTE90_021854</name>
</gene>
<name>A0AAV6UYR3_9ARAC</name>